<evidence type="ECO:0000313" key="1">
    <source>
        <dbReference type="EMBL" id="GGD62289.1"/>
    </source>
</evidence>
<keyword evidence="2" id="KW-1185">Reference proteome</keyword>
<reference evidence="1" key="1">
    <citation type="journal article" date="2014" name="Int. J. Syst. Evol. Microbiol.">
        <title>Complete genome sequence of Corynebacterium casei LMG S-19264T (=DSM 44701T), isolated from a smear-ripened cheese.</title>
        <authorList>
            <consortium name="US DOE Joint Genome Institute (JGI-PGF)"/>
            <person name="Walter F."/>
            <person name="Albersmeier A."/>
            <person name="Kalinowski J."/>
            <person name="Ruckert C."/>
        </authorList>
    </citation>
    <scope>NUCLEOTIDE SEQUENCE</scope>
    <source>
        <strain evidence="1">CGMCC 1.15178</strain>
    </source>
</reference>
<protein>
    <submittedName>
        <fullName evidence="1">Uncharacterized protein</fullName>
    </submittedName>
</protein>
<dbReference type="AlphaFoldDB" id="A0A917DSF1"/>
<evidence type="ECO:0000313" key="2">
    <source>
        <dbReference type="Proteomes" id="UP000612456"/>
    </source>
</evidence>
<name>A0A917DSF1_9BACL</name>
<sequence>MPITMDASFATMKENDNTLHYYHGPFLQHFKGPADNPLQTYVTPGGNLIDENGHDAAWATYHIWIMNFYEIGPGELIGFTHNESWPASQPTGLPYFSLGVAYSNNNGATWEYCGEILKPKNVRLNVGGVPYVISGNDFYLYYNDGIYGENDGMGYPRHVSVAKANIQDVITAARNHQNATWTKYVNGSWSGNAMTGLGSAIIDNTYIKEDTHSDAVYNTAINKYLMTIQTHDSSRLNLYSSSDGVTWSMEANVDAMSPGSVMQPYSTFADYVGGTSDGREVDGEFSIIYPRKNWNNYNEDNLFQRQVTITTNQADKYSASGGFSQTQGTNQWSYEQWNGTVYSNMTWDSGNVRWNGAQSNVLVGGGWQHPDTNDSVRTWTAPKAGVVNVAGIAKKGDNSGGGDGVNVKILKNGSQIWPVSGWQAIGSNDFNGYAHNLTVSVVQNDKLRFIVNKGGSFSFDTTFWDPTIAYDTYSASSGYSTTTQGANQWHYKQWNGTTYSDMTWDAANSRWKGAQTYVLIGNNWQHPDTNDSARAWMAPKAGKIRITGIAKKEAGSSNGDGVNLRIMKNGTQVWPSSGWKSLAYNDFTGISHDIAITVAADDYIYFVVNKKSNITADGTVWDPLIRYTGL</sequence>
<dbReference type="RefSeq" id="WP_188991459.1">
    <property type="nucleotide sequence ID" value="NZ_BMHP01000001.1"/>
</dbReference>
<reference evidence="1" key="2">
    <citation type="submission" date="2020-09" db="EMBL/GenBank/DDBJ databases">
        <authorList>
            <person name="Sun Q."/>
            <person name="Zhou Y."/>
        </authorList>
    </citation>
    <scope>NUCLEOTIDE SEQUENCE</scope>
    <source>
        <strain evidence="1">CGMCC 1.15178</strain>
    </source>
</reference>
<gene>
    <name evidence="1" type="ORF">GCM10010911_20220</name>
</gene>
<dbReference type="EMBL" id="BMHP01000001">
    <property type="protein sequence ID" value="GGD62289.1"/>
    <property type="molecule type" value="Genomic_DNA"/>
</dbReference>
<comment type="caution">
    <text evidence="1">The sequence shown here is derived from an EMBL/GenBank/DDBJ whole genome shotgun (WGS) entry which is preliminary data.</text>
</comment>
<organism evidence="1 2">
    <name type="scientific">Paenibacillus nasutitermitis</name>
    <dbReference type="NCBI Taxonomy" id="1652958"/>
    <lineage>
        <taxon>Bacteria</taxon>
        <taxon>Bacillati</taxon>
        <taxon>Bacillota</taxon>
        <taxon>Bacilli</taxon>
        <taxon>Bacillales</taxon>
        <taxon>Paenibacillaceae</taxon>
        <taxon>Paenibacillus</taxon>
    </lineage>
</organism>
<accession>A0A917DSF1</accession>
<proteinExistence type="predicted"/>
<dbReference type="Proteomes" id="UP000612456">
    <property type="component" value="Unassembled WGS sequence"/>
</dbReference>